<keyword evidence="1" id="KW-0812">Transmembrane</keyword>
<dbReference type="EMBL" id="BK015706">
    <property type="protein sequence ID" value="DAE21033.1"/>
    <property type="molecule type" value="Genomic_DNA"/>
</dbReference>
<proteinExistence type="predicted"/>
<accession>A0A8S5QQF8</accession>
<name>A0A8S5QQF8_9CAUD</name>
<organism evidence="2">
    <name type="scientific">Siphoviridae sp. ct8LX107</name>
    <dbReference type="NCBI Taxonomy" id="2826169"/>
    <lineage>
        <taxon>Viruses</taxon>
        <taxon>Duplodnaviria</taxon>
        <taxon>Heunggongvirae</taxon>
        <taxon>Uroviricota</taxon>
        <taxon>Caudoviricetes</taxon>
    </lineage>
</organism>
<keyword evidence="1" id="KW-1133">Transmembrane helix</keyword>
<protein>
    <submittedName>
        <fullName evidence="2">Uncharacterized protein</fullName>
    </submittedName>
</protein>
<evidence type="ECO:0000256" key="1">
    <source>
        <dbReference type="SAM" id="Phobius"/>
    </source>
</evidence>
<evidence type="ECO:0000313" key="2">
    <source>
        <dbReference type="EMBL" id="DAE21033.1"/>
    </source>
</evidence>
<keyword evidence="1" id="KW-0472">Membrane</keyword>
<sequence length="271" mass="28848">MSLTTSEMTPADIAAVTGGNRNNGGMFGDGNGAWLIIVLFLFMFCGWGGMGWGGGFGNNGANSPGFQGYATRADINEGFAINGIDNGIRAIQNGLCDSTYAITNAVNSGFSAAELSRANQQAALMQQLFAMQMQQANCCCETREAIQNVNYNLATQACDTRNQMHQGFCTIQNTLNSNTRDVIDNQNANSRAILDFLTQDKIATLTAENTDLRRAASQDRQSALLTNEMATHTTQIINALRQPVAVPAYQVPNPYTGGYGYGCAANAGCGC</sequence>
<feature type="transmembrane region" description="Helical" evidence="1">
    <location>
        <begin position="32"/>
        <end position="52"/>
    </location>
</feature>
<reference evidence="2" key="1">
    <citation type="journal article" date="2021" name="Proc. Natl. Acad. Sci. U.S.A.">
        <title>A Catalog of Tens of Thousands of Viruses from Human Metagenomes Reveals Hidden Associations with Chronic Diseases.</title>
        <authorList>
            <person name="Tisza M.J."/>
            <person name="Buck C.B."/>
        </authorList>
    </citation>
    <scope>NUCLEOTIDE SEQUENCE</scope>
    <source>
        <strain evidence="2">Ct8LX107</strain>
    </source>
</reference>